<evidence type="ECO:0000313" key="2">
    <source>
        <dbReference type="Proteomes" id="UP000030688"/>
    </source>
</evidence>
<evidence type="ECO:0000313" key="1">
    <source>
        <dbReference type="EMBL" id="EUR73460.1"/>
    </source>
</evidence>
<proteinExistence type="predicted"/>
<gene>
    <name evidence="1" type="ORF">PFBG_01951</name>
</gene>
<reference evidence="2" key="1">
    <citation type="submission" date="2007-11" db="EMBL/GenBank/DDBJ databases">
        <authorList>
            <consortium name="The Broad Institute Genome Sequencing Platform"/>
            <person name="Volkman S.K."/>
            <person name="Daily J.P."/>
            <person name="Sarr O."/>
            <person name="Ndiaye D."/>
            <person name="Ndir O."/>
            <person name="Mboup S."/>
            <person name="Lukens A."/>
            <person name="Stange-Thomann N."/>
            <person name="Mauceli E."/>
            <person name="Gnerre S."/>
            <person name="Jaffe D."/>
            <person name="Zainoun J."/>
            <person name="Wiegand R.C."/>
            <person name="Birren B."/>
            <person name="Galagan J."/>
            <person name="Lander E."/>
            <person name="Wirth D.F."/>
        </authorList>
    </citation>
    <scope>NUCLEOTIDE SEQUENCE [LARGE SCALE GENOMIC DNA]</scope>
    <source>
        <strain evidence="2">7G8</strain>
    </source>
</reference>
<protein>
    <submittedName>
        <fullName evidence="1">Uncharacterized protein</fullName>
    </submittedName>
</protein>
<dbReference type="AlphaFoldDB" id="W7FPT6"/>
<reference evidence="1 2" key="2">
    <citation type="submission" date="2013-02" db="EMBL/GenBank/DDBJ databases">
        <title>The Genome Sequence of Plasmodium falciparum 7G8.</title>
        <authorList>
            <consortium name="The Broad Institute Genome Sequencing Platform"/>
            <consortium name="The Broad Institute Genome Sequencing Center for Infectious Disease"/>
            <person name="Neafsey D."/>
            <person name="Cheeseman I."/>
            <person name="Volkman S."/>
            <person name="Adams J."/>
            <person name="Walker B."/>
            <person name="Young S.K."/>
            <person name="Zeng Q."/>
            <person name="Gargeya S."/>
            <person name="Fitzgerald M."/>
            <person name="Haas B."/>
            <person name="Abouelleil A."/>
            <person name="Alvarado L."/>
            <person name="Arachchi H.M."/>
            <person name="Berlin A.M."/>
            <person name="Chapman S.B."/>
            <person name="Dewar J."/>
            <person name="Goldberg J."/>
            <person name="Griggs A."/>
            <person name="Gujja S."/>
            <person name="Hansen M."/>
            <person name="Howarth C."/>
            <person name="Imamovic A."/>
            <person name="Larimer J."/>
            <person name="McCowan C."/>
            <person name="Murphy C."/>
            <person name="Neiman D."/>
            <person name="Pearson M."/>
            <person name="Priest M."/>
            <person name="Roberts A."/>
            <person name="Saif S."/>
            <person name="Shea T."/>
            <person name="Sisk P."/>
            <person name="Sykes S."/>
            <person name="Wortman J."/>
            <person name="Nusbaum C."/>
            <person name="Birren B."/>
        </authorList>
    </citation>
    <scope>NUCLEOTIDE SEQUENCE [LARGE SCALE GENOMIC DNA]</scope>
    <source>
        <strain evidence="1 2">7G8</strain>
    </source>
</reference>
<name>W7FPT6_PLAF8</name>
<accession>W7FPT6</accession>
<sequence length="93" mass="10770">MEGTSKTTSHKEVLPILEETYMTCTHNGTRKSRIDEHLLYEQIVVLSAWEEVLPLMCMQFWVLIFGYKGDQNMDHFVCIVSHGLYDGIVMKCV</sequence>
<dbReference type="Proteomes" id="UP000030688">
    <property type="component" value="Unassembled WGS sequence"/>
</dbReference>
<dbReference type="EMBL" id="KE123606">
    <property type="protein sequence ID" value="EUR73460.1"/>
    <property type="molecule type" value="Genomic_DNA"/>
</dbReference>
<organism evidence="1 2">
    <name type="scientific">Plasmodium falciparum (isolate 7G8)</name>
    <dbReference type="NCBI Taxonomy" id="57266"/>
    <lineage>
        <taxon>Eukaryota</taxon>
        <taxon>Sar</taxon>
        <taxon>Alveolata</taxon>
        <taxon>Apicomplexa</taxon>
        <taxon>Aconoidasida</taxon>
        <taxon>Haemosporida</taxon>
        <taxon>Plasmodiidae</taxon>
        <taxon>Plasmodium</taxon>
        <taxon>Plasmodium (Laverania)</taxon>
    </lineage>
</organism>